<dbReference type="PRINTS" id="PR00954">
    <property type="entry name" value="FLGMOTORFLIG"/>
</dbReference>
<sequence length="333" mass="37551">MHKKLNGLEKASILLLSLDENLAAQVLRNLDDREIQKLTQCMSQLEVVSKEEIKEVLKEAIQKLKEVGIVGKGKDFVSRLLTKALGEKRSEELLKVLKGISTFPGETGSTFQLDSKMLATLIQDEHPQIIALILSCMDPEKAKEVISELPQEYRADIIYRISTMESIPPEVVEEIQETLRNKITGTGIGEARHGGLDKVLEIVKKMDKNTIEAILTDLQELDSNLAVKIESQLFTFEDLIHLDDRSVQTLLREIDTRDLVLALKAASEELKDLFLRNVSQRAREMILDDMEAMGPVRLKDVEAAQQRIVDVAKKLEEEGKIILQRSGEENVFV</sequence>
<dbReference type="NCBIfam" id="TIGR00207">
    <property type="entry name" value="fliG"/>
    <property type="match status" value="1"/>
</dbReference>
<evidence type="ECO:0000259" key="11">
    <source>
        <dbReference type="Pfam" id="PF01706"/>
    </source>
</evidence>
<dbReference type="InterPro" id="IPR028263">
    <property type="entry name" value="FliG_N"/>
</dbReference>
<evidence type="ECO:0000256" key="9">
    <source>
        <dbReference type="ARBA" id="ARBA00023143"/>
    </source>
</evidence>
<dbReference type="GO" id="GO:0006935">
    <property type="term" value="P:chemotaxis"/>
    <property type="evidence" value="ECO:0007669"/>
    <property type="project" value="UniProtKB-KW"/>
</dbReference>
<protein>
    <recommendedName>
        <fullName evidence="4">Flagellar motor switch protein FliG</fullName>
    </recommendedName>
</protein>
<evidence type="ECO:0000256" key="2">
    <source>
        <dbReference type="ARBA" id="ARBA00004413"/>
    </source>
</evidence>
<evidence type="ECO:0000259" key="13">
    <source>
        <dbReference type="Pfam" id="PF14842"/>
    </source>
</evidence>
<comment type="similarity">
    <text evidence="3">Belongs to the FliG family.</text>
</comment>
<dbReference type="GO" id="GO:0005886">
    <property type="term" value="C:plasma membrane"/>
    <property type="evidence" value="ECO:0007669"/>
    <property type="project" value="UniProtKB-SubCell"/>
</dbReference>
<dbReference type="EMBL" id="DRBS01000027">
    <property type="protein sequence ID" value="HDD43359.1"/>
    <property type="molecule type" value="Genomic_DNA"/>
</dbReference>
<feature type="domain" description="Flagellar motor switch protein FliG N-terminal" evidence="13">
    <location>
        <begin position="4"/>
        <end position="97"/>
    </location>
</feature>
<dbReference type="GO" id="GO:0009425">
    <property type="term" value="C:bacterial-type flagellum basal body"/>
    <property type="evidence" value="ECO:0007669"/>
    <property type="project" value="UniProtKB-SubCell"/>
</dbReference>
<feature type="domain" description="Flagellar motor switch protein FliG middle" evidence="12">
    <location>
        <begin position="116"/>
        <end position="186"/>
    </location>
</feature>
<dbReference type="InterPro" id="IPR023087">
    <property type="entry name" value="Flg_Motor_Flig_C"/>
</dbReference>
<keyword evidence="8" id="KW-0472">Membrane</keyword>
<proteinExistence type="inferred from homology"/>
<dbReference type="InterPro" id="IPR032779">
    <property type="entry name" value="FliG_M"/>
</dbReference>
<keyword evidence="9" id="KW-0975">Bacterial flagellum</keyword>
<dbReference type="GO" id="GO:0071973">
    <property type="term" value="P:bacterial-type flagellum-dependent cell motility"/>
    <property type="evidence" value="ECO:0007669"/>
    <property type="project" value="InterPro"/>
</dbReference>
<keyword evidence="14" id="KW-0282">Flagellum</keyword>
<dbReference type="AlphaFoldDB" id="A0A7C0U1A8"/>
<dbReference type="PIRSF" id="PIRSF003161">
    <property type="entry name" value="FliG"/>
    <property type="match status" value="1"/>
</dbReference>
<dbReference type="Gene3D" id="1.10.220.30">
    <property type="match status" value="3"/>
</dbReference>
<comment type="caution">
    <text evidence="14">The sequence shown here is derived from an EMBL/GenBank/DDBJ whole genome shotgun (WGS) entry which is preliminary data.</text>
</comment>
<evidence type="ECO:0000256" key="10">
    <source>
        <dbReference type="ARBA" id="ARBA00025598"/>
    </source>
</evidence>
<dbReference type="GO" id="GO:0003774">
    <property type="term" value="F:cytoskeletal motor activity"/>
    <property type="evidence" value="ECO:0007669"/>
    <property type="project" value="InterPro"/>
</dbReference>
<evidence type="ECO:0000256" key="5">
    <source>
        <dbReference type="ARBA" id="ARBA00022475"/>
    </source>
</evidence>
<evidence type="ECO:0000256" key="3">
    <source>
        <dbReference type="ARBA" id="ARBA00010299"/>
    </source>
</evidence>
<reference evidence="14" key="1">
    <citation type="journal article" date="2020" name="mSystems">
        <title>Genome- and Community-Level Interaction Insights into Carbon Utilization and Element Cycling Functions of Hydrothermarchaeota in Hydrothermal Sediment.</title>
        <authorList>
            <person name="Zhou Z."/>
            <person name="Liu Y."/>
            <person name="Xu W."/>
            <person name="Pan J."/>
            <person name="Luo Z.H."/>
            <person name="Li M."/>
        </authorList>
    </citation>
    <scope>NUCLEOTIDE SEQUENCE [LARGE SCALE GENOMIC DNA]</scope>
    <source>
        <strain evidence="14">HyVt-233</strain>
    </source>
</reference>
<dbReference type="InterPro" id="IPR000090">
    <property type="entry name" value="Flg_Motor_Flig"/>
</dbReference>
<evidence type="ECO:0000256" key="7">
    <source>
        <dbReference type="ARBA" id="ARBA00022779"/>
    </source>
</evidence>
<dbReference type="SUPFAM" id="SSF48029">
    <property type="entry name" value="FliG"/>
    <property type="match status" value="2"/>
</dbReference>
<evidence type="ECO:0000259" key="12">
    <source>
        <dbReference type="Pfam" id="PF14841"/>
    </source>
</evidence>
<keyword evidence="14" id="KW-0966">Cell projection</keyword>
<dbReference type="Pfam" id="PF01706">
    <property type="entry name" value="FliG_C"/>
    <property type="match status" value="1"/>
</dbReference>
<accession>A0A7C0U1A8</accession>
<name>A0A7C0U1A8_DESA2</name>
<dbReference type="PANTHER" id="PTHR30534:SF0">
    <property type="entry name" value="FLAGELLAR MOTOR SWITCH PROTEIN FLIG"/>
    <property type="match status" value="1"/>
</dbReference>
<feature type="domain" description="Flagellar motor switch protein FliG C-terminal" evidence="11">
    <location>
        <begin position="217"/>
        <end position="323"/>
    </location>
</feature>
<evidence type="ECO:0000256" key="1">
    <source>
        <dbReference type="ARBA" id="ARBA00004117"/>
    </source>
</evidence>
<dbReference type="Proteomes" id="UP000886289">
    <property type="component" value="Unassembled WGS sequence"/>
</dbReference>
<dbReference type="Pfam" id="PF14841">
    <property type="entry name" value="FliG_M"/>
    <property type="match status" value="1"/>
</dbReference>
<keyword evidence="14" id="KW-0969">Cilium</keyword>
<evidence type="ECO:0000256" key="6">
    <source>
        <dbReference type="ARBA" id="ARBA00022500"/>
    </source>
</evidence>
<evidence type="ECO:0000313" key="14">
    <source>
        <dbReference type="EMBL" id="HDD43359.1"/>
    </source>
</evidence>
<keyword evidence="7" id="KW-0283">Flagellar rotation</keyword>
<evidence type="ECO:0000256" key="8">
    <source>
        <dbReference type="ARBA" id="ARBA00023136"/>
    </source>
</evidence>
<organism evidence="14">
    <name type="scientific">Desulfofervidus auxilii</name>
    <dbReference type="NCBI Taxonomy" id="1621989"/>
    <lineage>
        <taxon>Bacteria</taxon>
        <taxon>Pseudomonadati</taxon>
        <taxon>Thermodesulfobacteriota</taxon>
        <taxon>Candidatus Desulfofervidia</taxon>
        <taxon>Candidatus Desulfofervidales</taxon>
        <taxon>Candidatus Desulfofervidaceae</taxon>
        <taxon>Candidatus Desulfofervidus</taxon>
    </lineage>
</organism>
<dbReference type="FunFam" id="1.10.220.30:FF:000001">
    <property type="entry name" value="Flagellar motor switch protein FliG"/>
    <property type="match status" value="1"/>
</dbReference>
<comment type="subcellular location">
    <subcellularLocation>
        <location evidence="1">Bacterial flagellum basal body</location>
    </subcellularLocation>
    <subcellularLocation>
        <location evidence="2">Cell membrane</location>
        <topology evidence="2">Peripheral membrane protein</topology>
        <orientation evidence="2">Cytoplasmic side</orientation>
    </subcellularLocation>
</comment>
<gene>
    <name evidence="14" type="primary">fliG</name>
    <name evidence="14" type="ORF">ENG63_00655</name>
</gene>
<keyword evidence="6" id="KW-0145">Chemotaxis</keyword>
<keyword evidence="5" id="KW-1003">Cell membrane</keyword>
<dbReference type="InterPro" id="IPR011002">
    <property type="entry name" value="FliG_a-hlx"/>
</dbReference>
<evidence type="ECO:0000256" key="4">
    <source>
        <dbReference type="ARBA" id="ARBA00021870"/>
    </source>
</evidence>
<dbReference type="Pfam" id="PF14842">
    <property type="entry name" value="FliG_N"/>
    <property type="match status" value="1"/>
</dbReference>
<comment type="function">
    <text evidence="10">FliG is one of three proteins (FliG, FliN, FliM) that forms the rotor-mounted switch complex (C ring), located at the base of the basal body. This complex interacts with the CheY and CheZ chemotaxis proteins, in addition to contacting components of the motor that determine the direction of flagellar rotation.</text>
</comment>
<dbReference type="PANTHER" id="PTHR30534">
    <property type="entry name" value="FLAGELLAR MOTOR SWITCH PROTEIN FLIG"/>
    <property type="match status" value="1"/>
</dbReference>